<keyword evidence="4" id="KW-0540">Nuclease</keyword>
<dbReference type="Pfam" id="PF04471">
    <property type="entry name" value="Mrr_cat"/>
    <property type="match status" value="1"/>
</dbReference>
<feature type="transmembrane region" description="Helical" evidence="1">
    <location>
        <begin position="20"/>
        <end position="37"/>
    </location>
</feature>
<dbReference type="GO" id="GO:0004519">
    <property type="term" value="F:endonuclease activity"/>
    <property type="evidence" value="ECO:0007669"/>
    <property type="project" value="UniProtKB-KW"/>
</dbReference>
<dbReference type="Pfam" id="PF01396">
    <property type="entry name" value="Zn_ribbon_Top1"/>
    <property type="match status" value="1"/>
</dbReference>
<reference evidence="4 5" key="1">
    <citation type="submission" date="2024-09" db="EMBL/GenBank/DDBJ databases">
        <title>Novel species of the genus Pelomonas and Roseateles isolated from streams.</title>
        <authorList>
            <person name="Lu H."/>
        </authorList>
    </citation>
    <scope>NUCLEOTIDE SEQUENCE [LARGE SCALE GENOMIC DNA]</scope>
    <source>
        <strain evidence="4 5">BYS96W</strain>
    </source>
</reference>
<evidence type="ECO:0000259" key="2">
    <source>
        <dbReference type="Pfam" id="PF01396"/>
    </source>
</evidence>
<keyword evidence="4" id="KW-0378">Hydrolase</keyword>
<keyword evidence="1" id="KW-1133">Transmembrane helix</keyword>
<dbReference type="Gene3D" id="3.40.1350.10">
    <property type="match status" value="1"/>
</dbReference>
<dbReference type="InterPro" id="IPR007560">
    <property type="entry name" value="Restrct_endonuc_IV_Mrr"/>
</dbReference>
<keyword evidence="1" id="KW-0812">Transmembrane</keyword>
<dbReference type="PANTHER" id="PTHR30015">
    <property type="entry name" value="MRR RESTRICTION SYSTEM PROTEIN"/>
    <property type="match status" value="1"/>
</dbReference>
<evidence type="ECO:0000313" key="4">
    <source>
        <dbReference type="EMBL" id="MFG6455266.1"/>
    </source>
</evidence>
<sequence>MKRKNKRREDRAVRRRNETAVMALVIGVALLAAPWFVDQPALAGALAVARPFGYVMLLVGGVLLVLGRVLSRPAAAKPVATTPVPPAAAKMPVASTDDPQAASVAPASKPQAWSAAVFEVIEWRRFEAVVEALFRQAGFETRSQSHGADGGVDIWLHSSSVPDRPVSVVQCKHWQGKRVGVDKVRELRGVMAAHGVRRGQFATTSTFTPDAVAFGQENSIHLLDVQALLALIATRTPEQQQALLAVALEGDYWRPTCVNCGTKLVERVAKGGESRFWGCAGFPKCRTTMAMRLG</sequence>
<keyword evidence="4" id="KW-0255">Endonuclease</keyword>
<evidence type="ECO:0000256" key="1">
    <source>
        <dbReference type="SAM" id="Phobius"/>
    </source>
</evidence>
<dbReference type="EMBL" id="JBIGIA010000001">
    <property type="protein sequence ID" value="MFG6455266.1"/>
    <property type="molecule type" value="Genomic_DNA"/>
</dbReference>
<dbReference type="InterPro" id="IPR011335">
    <property type="entry name" value="Restrct_endonuc-II-like"/>
</dbReference>
<dbReference type="SUPFAM" id="SSF57783">
    <property type="entry name" value="Zinc beta-ribbon"/>
    <property type="match status" value="1"/>
</dbReference>
<protein>
    <submittedName>
        <fullName evidence="4">Restriction endonuclease</fullName>
        <ecNumber evidence="4">3.1.21.-</ecNumber>
    </submittedName>
</protein>
<dbReference type="SUPFAM" id="SSF52980">
    <property type="entry name" value="Restriction endonuclease-like"/>
    <property type="match status" value="1"/>
</dbReference>
<name>A0ABW7G022_9BURK</name>
<evidence type="ECO:0000313" key="5">
    <source>
        <dbReference type="Proteomes" id="UP001606305"/>
    </source>
</evidence>
<organism evidence="4 5">
    <name type="scientific">Pelomonas nitida</name>
    <dbReference type="NCBI Taxonomy" id="3299027"/>
    <lineage>
        <taxon>Bacteria</taxon>
        <taxon>Pseudomonadati</taxon>
        <taxon>Pseudomonadota</taxon>
        <taxon>Betaproteobacteria</taxon>
        <taxon>Burkholderiales</taxon>
        <taxon>Sphaerotilaceae</taxon>
        <taxon>Roseateles</taxon>
    </lineage>
</organism>
<dbReference type="EC" id="3.1.21.-" evidence="4"/>
<dbReference type="InterPro" id="IPR011856">
    <property type="entry name" value="tRNA_endonuc-like_dom_sf"/>
</dbReference>
<proteinExistence type="predicted"/>
<dbReference type="Proteomes" id="UP001606305">
    <property type="component" value="Unassembled WGS sequence"/>
</dbReference>
<comment type="caution">
    <text evidence="4">The sequence shown here is derived from an EMBL/GenBank/DDBJ whole genome shotgun (WGS) entry which is preliminary data.</text>
</comment>
<keyword evidence="1" id="KW-0472">Membrane</keyword>
<dbReference type="GO" id="GO:0016787">
    <property type="term" value="F:hydrolase activity"/>
    <property type="evidence" value="ECO:0007669"/>
    <property type="project" value="UniProtKB-KW"/>
</dbReference>
<dbReference type="InterPro" id="IPR013498">
    <property type="entry name" value="Topo_IA_Znf"/>
</dbReference>
<feature type="domain" description="Restriction endonuclease type IV Mrr" evidence="3">
    <location>
        <begin position="121"/>
        <end position="232"/>
    </location>
</feature>
<feature type="domain" description="DNA topoisomerase type IA zn finger" evidence="2">
    <location>
        <begin position="256"/>
        <end position="289"/>
    </location>
</feature>
<dbReference type="InterPro" id="IPR052906">
    <property type="entry name" value="Type_IV_Methyl-Rstrct_Enzyme"/>
</dbReference>
<dbReference type="PANTHER" id="PTHR30015:SF7">
    <property type="entry name" value="TYPE IV METHYL-DIRECTED RESTRICTION ENZYME ECOKMRR"/>
    <property type="match status" value="1"/>
</dbReference>
<dbReference type="Gene3D" id="3.30.65.10">
    <property type="entry name" value="Bacterial Topoisomerase I, domain 1"/>
    <property type="match status" value="1"/>
</dbReference>
<feature type="transmembrane region" description="Helical" evidence="1">
    <location>
        <begin position="43"/>
        <end position="67"/>
    </location>
</feature>
<evidence type="ECO:0000259" key="3">
    <source>
        <dbReference type="Pfam" id="PF04471"/>
    </source>
</evidence>
<gene>
    <name evidence="4" type="ORF">ACG00X_00305</name>
</gene>
<accession>A0ABW7G022</accession>
<dbReference type="RefSeq" id="WP_394485799.1">
    <property type="nucleotide sequence ID" value="NZ_JBIGIA010000001.1"/>
</dbReference>
<keyword evidence="5" id="KW-1185">Reference proteome</keyword>